<sequence>MYDVPKRASDSQHSLTIAQVAERLQCSPDTVRREIARGNLKAVRFGRLIRIRESDLDRAQRAVTPAQMAYSGADR</sequence>
<accession>A0ABN2NAW1</accession>
<protein>
    <recommendedName>
        <fullName evidence="1">Helix-turn-helix domain-containing protein</fullName>
    </recommendedName>
</protein>
<dbReference type="EMBL" id="BAAANL010000003">
    <property type="protein sequence ID" value="GAA1859024.1"/>
    <property type="molecule type" value="Genomic_DNA"/>
</dbReference>
<feature type="domain" description="Helix-turn-helix" evidence="1">
    <location>
        <begin position="15"/>
        <end position="59"/>
    </location>
</feature>
<comment type="caution">
    <text evidence="2">The sequence shown here is derived from an EMBL/GenBank/DDBJ whole genome shotgun (WGS) entry which is preliminary data.</text>
</comment>
<reference evidence="2 3" key="1">
    <citation type="journal article" date="2019" name="Int. J. Syst. Evol. Microbiol.">
        <title>The Global Catalogue of Microorganisms (GCM) 10K type strain sequencing project: providing services to taxonomists for standard genome sequencing and annotation.</title>
        <authorList>
            <consortium name="The Broad Institute Genomics Platform"/>
            <consortium name="The Broad Institute Genome Sequencing Center for Infectious Disease"/>
            <person name="Wu L."/>
            <person name="Ma J."/>
        </authorList>
    </citation>
    <scope>NUCLEOTIDE SEQUENCE [LARGE SCALE GENOMIC DNA]</scope>
    <source>
        <strain evidence="2 3">JCM 14326</strain>
    </source>
</reference>
<dbReference type="InterPro" id="IPR041657">
    <property type="entry name" value="HTH_17"/>
</dbReference>
<dbReference type="Proteomes" id="UP001501094">
    <property type="component" value="Unassembled WGS sequence"/>
</dbReference>
<name>A0ABN2NAW1_9MICO</name>
<proteinExistence type="predicted"/>
<evidence type="ECO:0000313" key="2">
    <source>
        <dbReference type="EMBL" id="GAA1859024.1"/>
    </source>
</evidence>
<gene>
    <name evidence="2" type="ORF">GCM10009751_15570</name>
</gene>
<dbReference type="InterPro" id="IPR009061">
    <property type="entry name" value="DNA-bd_dom_put_sf"/>
</dbReference>
<dbReference type="SUPFAM" id="SSF46955">
    <property type="entry name" value="Putative DNA-binding domain"/>
    <property type="match status" value="1"/>
</dbReference>
<dbReference type="RefSeq" id="WP_344101304.1">
    <property type="nucleotide sequence ID" value="NZ_BAAANL010000003.1"/>
</dbReference>
<evidence type="ECO:0000313" key="3">
    <source>
        <dbReference type="Proteomes" id="UP001501094"/>
    </source>
</evidence>
<dbReference type="InterPro" id="IPR010093">
    <property type="entry name" value="SinI_DNA-bd"/>
</dbReference>
<evidence type="ECO:0000259" key="1">
    <source>
        <dbReference type="Pfam" id="PF12728"/>
    </source>
</evidence>
<keyword evidence="3" id="KW-1185">Reference proteome</keyword>
<dbReference type="NCBIfam" id="TIGR01764">
    <property type="entry name" value="excise"/>
    <property type="match status" value="1"/>
</dbReference>
<dbReference type="Pfam" id="PF12728">
    <property type="entry name" value="HTH_17"/>
    <property type="match status" value="1"/>
</dbReference>
<organism evidence="2 3">
    <name type="scientific">Myceligenerans crystallogenes</name>
    <dbReference type="NCBI Taxonomy" id="316335"/>
    <lineage>
        <taxon>Bacteria</taxon>
        <taxon>Bacillati</taxon>
        <taxon>Actinomycetota</taxon>
        <taxon>Actinomycetes</taxon>
        <taxon>Micrococcales</taxon>
        <taxon>Promicromonosporaceae</taxon>
        <taxon>Myceligenerans</taxon>
    </lineage>
</organism>